<organism evidence="3 4">
    <name type="scientific">Parascedosporium putredinis</name>
    <dbReference type="NCBI Taxonomy" id="1442378"/>
    <lineage>
        <taxon>Eukaryota</taxon>
        <taxon>Fungi</taxon>
        <taxon>Dikarya</taxon>
        <taxon>Ascomycota</taxon>
        <taxon>Pezizomycotina</taxon>
        <taxon>Sordariomycetes</taxon>
        <taxon>Hypocreomycetidae</taxon>
        <taxon>Microascales</taxon>
        <taxon>Microascaceae</taxon>
        <taxon>Parascedosporium</taxon>
    </lineage>
</organism>
<protein>
    <recommendedName>
        <fullName evidence="2">DUF7141 domain-containing protein</fullName>
    </recommendedName>
</protein>
<proteinExistence type="predicted"/>
<dbReference type="Proteomes" id="UP000838763">
    <property type="component" value="Unassembled WGS sequence"/>
</dbReference>
<dbReference type="InterPro" id="IPR055565">
    <property type="entry name" value="DUF7141"/>
</dbReference>
<evidence type="ECO:0000259" key="2">
    <source>
        <dbReference type="Pfam" id="PF23614"/>
    </source>
</evidence>
<reference evidence="3" key="1">
    <citation type="submission" date="2022-11" db="EMBL/GenBank/DDBJ databases">
        <authorList>
            <person name="Scott C."/>
            <person name="Bruce N."/>
        </authorList>
    </citation>
    <scope>NUCLEOTIDE SEQUENCE</scope>
</reference>
<feature type="region of interest" description="Disordered" evidence="1">
    <location>
        <begin position="112"/>
        <end position="153"/>
    </location>
</feature>
<evidence type="ECO:0000313" key="4">
    <source>
        <dbReference type="Proteomes" id="UP000838763"/>
    </source>
</evidence>
<dbReference type="Pfam" id="PF23614">
    <property type="entry name" value="DUF7141"/>
    <property type="match status" value="1"/>
</dbReference>
<evidence type="ECO:0000313" key="3">
    <source>
        <dbReference type="EMBL" id="CAI4215169.1"/>
    </source>
</evidence>
<sequence>MGVEAEAEILHISSSESPSSVDEALLDQNPSHIPTAPLARIEIVLQALAPSIRPEYVDVQSKTVERVIDQVEDTGNSSLRYRVEFRDGRHDIISFDDLIGLDGGVDALNRYQYDSNSDSSPRPAKRKRVFSQVDEENGGRSKISKIPKIPQAR</sequence>
<dbReference type="AlphaFoldDB" id="A0A9P1MB53"/>
<evidence type="ECO:0000256" key="1">
    <source>
        <dbReference type="SAM" id="MobiDB-lite"/>
    </source>
</evidence>
<name>A0A9P1MB53_9PEZI</name>
<comment type="caution">
    <text evidence="3">The sequence shown here is derived from an EMBL/GenBank/DDBJ whole genome shotgun (WGS) entry which is preliminary data.</text>
</comment>
<keyword evidence="4" id="KW-1185">Reference proteome</keyword>
<gene>
    <name evidence="3" type="ORF">PPNO1_LOCUS4891</name>
</gene>
<feature type="domain" description="DUF7141" evidence="2">
    <location>
        <begin position="61"/>
        <end position="125"/>
    </location>
</feature>
<accession>A0A9P1MB53</accession>
<dbReference type="EMBL" id="CALLCH030000012">
    <property type="protein sequence ID" value="CAI4215169.1"/>
    <property type="molecule type" value="Genomic_DNA"/>
</dbReference>